<evidence type="ECO:0000256" key="1">
    <source>
        <dbReference type="SAM" id="Phobius"/>
    </source>
</evidence>
<name>A0ABS9Z8W7_9HYPH</name>
<dbReference type="Proteomes" id="UP001139104">
    <property type="component" value="Unassembled WGS sequence"/>
</dbReference>
<dbReference type="RefSeq" id="WP_243067955.1">
    <property type="nucleotide sequence ID" value="NZ_JAIVFK010000021.1"/>
</dbReference>
<sequence length="205" mass="22841">MMAPKWSALRPIGSSPPAKLSTVMPFLGYLIIFQQDIVHAASKVYFSYHQLDRITPSGQIDTNLYFIYFGLFIFGVGSFIFFIACDPIIKRHVDSEAFCSYSAAASVTSDIIAYCDYIQSAKGSSDTERTQATLIASSTLSGVQPTLTQESKFFVYKTVYRIKDENFTALRWATFLAFGCGLALLAIPSVVVFLKVCRVFFSQLF</sequence>
<evidence type="ECO:0000313" key="3">
    <source>
        <dbReference type="Proteomes" id="UP001139104"/>
    </source>
</evidence>
<protein>
    <submittedName>
        <fullName evidence="2">Uncharacterized protein</fullName>
    </submittedName>
</protein>
<accession>A0ABS9Z8W7</accession>
<keyword evidence="3" id="KW-1185">Reference proteome</keyword>
<reference evidence="2" key="1">
    <citation type="journal article" date="2022" name="ISME J.">
        <title>Identification of active gaseous-alkane degraders at natural gas seeps.</title>
        <authorList>
            <person name="Farhan Ul Haque M."/>
            <person name="Hernandez M."/>
            <person name="Crombie A.T."/>
            <person name="Murrell J.C."/>
        </authorList>
    </citation>
    <scope>NUCLEOTIDE SEQUENCE</scope>
    <source>
        <strain evidence="2">PC2</strain>
    </source>
</reference>
<organism evidence="2 3">
    <name type="scientific">Candidatus Rhodoblastus alkanivorans</name>
    <dbReference type="NCBI Taxonomy" id="2954117"/>
    <lineage>
        <taxon>Bacteria</taxon>
        <taxon>Pseudomonadati</taxon>
        <taxon>Pseudomonadota</taxon>
        <taxon>Alphaproteobacteria</taxon>
        <taxon>Hyphomicrobiales</taxon>
        <taxon>Rhodoblastaceae</taxon>
        <taxon>Rhodoblastus</taxon>
    </lineage>
</organism>
<keyword evidence="1" id="KW-0812">Transmembrane</keyword>
<keyword evidence="1" id="KW-1133">Transmembrane helix</keyword>
<dbReference type="EMBL" id="JAIVFP010000001">
    <property type="protein sequence ID" value="MCI4684041.1"/>
    <property type="molecule type" value="Genomic_DNA"/>
</dbReference>
<gene>
    <name evidence="2" type="ORF">K2U94_14950</name>
</gene>
<proteinExistence type="predicted"/>
<evidence type="ECO:0000313" key="2">
    <source>
        <dbReference type="EMBL" id="MCI4684041.1"/>
    </source>
</evidence>
<feature type="transmembrane region" description="Helical" evidence="1">
    <location>
        <begin position="170"/>
        <end position="194"/>
    </location>
</feature>
<keyword evidence="1" id="KW-0472">Membrane</keyword>
<comment type="caution">
    <text evidence="2">The sequence shown here is derived from an EMBL/GenBank/DDBJ whole genome shotgun (WGS) entry which is preliminary data.</text>
</comment>
<feature type="transmembrane region" description="Helical" evidence="1">
    <location>
        <begin position="64"/>
        <end position="85"/>
    </location>
</feature>